<dbReference type="CDD" id="cd17546">
    <property type="entry name" value="REC_hyHK_CKI1_RcsC-like"/>
    <property type="match status" value="1"/>
</dbReference>
<sequence>MLFSSHPVTRSGFSHPVSRFQAWLVVSVLLLNAVMATIGFQSLQASRERVFSEVQTNTANLAALLELGAADSIRRIDLGLLSIVDVLESQASLGGLSDEAIEHLLQLHLARHPAVDAFRVSQRDGVLNWGKGVDPASPVSVVDRPFFSEHRAAPGAALIVAEPVMGRVSKIWVVAFTRSYRDAQGEFAGVVTAAVTLDHFTRLLSPLSLGKNGVAEIRHRSEALLTRYPPIDGRHGEPGSVGVSPGLQALLDAKVEAGFFRGAGEDGVQRIHAFRTIRDTPFMLTVAMAPVDFLTDWQREVRHTVALLLMFFLATLCAAWMLRRYWGQIRNQGLFMQTLVESLPVPFFYKDAEGRYLGCNQAFERLLGKTREEIIGKSVFDMAPVEIAQRYHEMDAALFEHPGAQTYDWVIQQPEGLRHVIFHKATFLHANGSIAGLIGGITDVTELKQVQQELQLHRDNLEALVAERTEQLKDAKEAAEAASRAKSAFLANMSHELRTPMNGIMGMIDLVWRRTGDSKARSQLLKAKQSSQHLLALINDILDISKIEAQRMTLELSPFRLQDVIDNMDGVLAHRAEEKNLRLLVAPLPHTIPDYLLGDPLRLGQVLINLVGNAVKFTNFGSVSVRFDVTDESTADILLRCEVIDTGVGVRPEDVDRLFQSFEQADSSTTRRYGGTGLGLAISRRLVELMEGRMGVESQFGAGSTFWFEVRLQKYQVLSGVAAGSTLNELPELQLRREFTGTRVLLVEDEPINSEVSCCLLEEVGLVVDLAVDGLQAVEMARQNCYSAILMDMQMPNLNGVDATRAIRADSLNQRTPILAMTANAYEEDRQACFAAGMNEHLSKPIHPEQLFAGLLKWLGKTV</sequence>
<keyword evidence="4" id="KW-0902">Two-component regulatory system</keyword>
<evidence type="ECO:0000313" key="13">
    <source>
        <dbReference type="Proteomes" id="UP001479520"/>
    </source>
</evidence>
<evidence type="ECO:0000256" key="3">
    <source>
        <dbReference type="ARBA" id="ARBA00022553"/>
    </source>
</evidence>
<dbReference type="SMART" id="SM00388">
    <property type="entry name" value="HisKA"/>
    <property type="match status" value="1"/>
</dbReference>
<dbReference type="CDD" id="cd00130">
    <property type="entry name" value="PAS"/>
    <property type="match status" value="1"/>
</dbReference>
<evidence type="ECO:0000256" key="1">
    <source>
        <dbReference type="ARBA" id="ARBA00000085"/>
    </source>
</evidence>
<dbReference type="SUPFAM" id="SSF55874">
    <property type="entry name" value="ATPase domain of HSP90 chaperone/DNA topoisomerase II/histidine kinase"/>
    <property type="match status" value="1"/>
</dbReference>
<dbReference type="Gene3D" id="1.10.287.130">
    <property type="match status" value="1"/>
</dbReference>
<dbReference type="InterPro" id="IPR011006">
    <property type="entry name" value="CheY-like_superfamily"/>
</dbReference>
<name>A0ABZ2XBM4_9RHOO</name>
<feature type="transmembrane region" description="Helical" evidence="7">
    <location>
        <begin position="304"/>
        <end position="322"/>
    </location>
</feature>
<dbReference type="EMBL" id="CP151406">
    <property type="protein sequence ID" value="WZJ20029.1"/>
    <property type="molecule type" value="Genomic_DNA"/>
</dbReference>
<evidence type="ECO:0000256" key="5">
    <source>
        <dbReference type="PROSITE-ProRule" id="PRU00169"/>
    </source>
</evidence>
<dbReference type="InterPro" id="IPR003594">
    <property type="entry name" value="HATPase_dom"/>
</dbReference>
<evidence type="ECO:0000259" key="11">
    <source>
        <dbReference type="PROSITE" id="PS50113"/>
    </source>
</evidence>
<keyword evidence="3 5" id="KW-0597">Phosphoprotein</keyword>
<dbReference type="InterPro" id="IPR000700">
    <property type="entry name" value="PAS-assoc_C"/>
</dbReference>
<dbReference type="PANTHER" id="PTHR45339">
    <property type="entry name" value="HYBRID SIGNAL TRANSDUCTION HISTIDINE KINASE J"/>
    <property type="match status" value="1"/>
</dbReference>
<gene>
    <name evidence="12" type="ORF">AADV58_08620</name>
</gene>
<proteinExistence type="predicted"/>
<dbReference type="SUPFAM" id="SSF52172">
    <property type="entry name" value="CheY-like"/>
    <property type="match status" value="1"/>
</dbReference>
<dbReference type="EC" id="2.7.13.3" evidence="2"/>
<reference evidence="12 13" key="1">
    <citation type="submission" date="2024-04" db="EMBL/GenBank/DDBJ databases">
        <title>Dissimilatory iodate-reducing microorganisms contribute to the enrichment of iodine in groundwater.</title>
        <authorList>
            <person name="Jiang Z."/>
        </authorList>
    </citation>
    <scope>NUCLEOTIDE SEQUENCE [LARGE SCALE GENOMIC DNA]</scope>
    <source>
        <strain evidence="12 13">NCP973</strain>
    </source>
</reference>
<feature type="domain" description="Response regulatory" evidence="9">
    <location>
        <begin position="743"/>
        <end position="859"/>
    </location>
</feature>
<evidence type="ECO:0000256" key="6">
    <source>
        <dbReference type="SAM" id="Coils"/>
    </source>
</evidence>
<keyword evidence="7" id="KW-0472">Membrane</keyword>
<keyword evidence="12" id="KW-0067">ATP-binding</keyword>
<dbReference type="InterPro" id="IPR005467">
    <property type="entry name" value="His_kinase_dom"/>
</dbReference>
<evidence type="ECO:0000259" key="8">
    <source>
        <dbReference type="PROSITE" id="PS50109"/>
    </source>
</evidence>
<dbReference type="InterPro" id="IPR000014">
    <property type="entry name" value="PAS"/>
</dbReference>
<keyword evidence="6" id="KW-0175">Coiled coil</keyword>
<dbReference type="CDD" id="cd12915">
    <property type="entry name" value="PDC2_DGC_like"/>
    <property type="match status" value="1"/>
</dbReference>
<evidence type="ECO:0000259" key="10">
    <source>
        <dbReference type="PROSITE" id="PS50112"/>
    </source>
</evidence>
<evidence type="ECO:0000259" key="9">
    <source>
        <dbReference type="PROSITE" id="PS50110"/>
    </source>
</evidence>
<dbReference type="Proteomes" id="UP001479520">
    <property type="component" value="Chromosome"/>
</dbReference>
<dbReference type="InterPro" id="IPR004358">
    <property type="entry name" value="Sig_transdc_His_kin-like_C"/>
</dbReference>
<dbReference type="PROSITE" id="PS50109">
    <property type="entry name" value="HIS_KIN"/>
    <property type="match status" value="1"/>
</dbReference>
<feature type="transmembrane region" description="Helical" evidence="7">
    <location>
        <begin position="20"/>
        <end position="40"/>
    </location>
</feature>
<feature type="modified residue" description="4-aspartylphosphate" evidence="5">
    <location>
        <position position="792"/>
    </location>
</feature>
<dbReference type="CDD" id="cd16922">
    <property type="entry name" value="HATPase_EvgS-ArcB-TorS-like"/>
    <property type="match status" value="1"/>
</dbReference>
<dbReference type="InterPro" id="IPR003661">
    <property type="entry name" value="HisK_dim/P_dom"/>
</dbReference>
<dbReference type="SMART" id="SM00448">
    <property type="entry name" value="REC"/>
    <property type="match status" value="1"/>
</dbReference>
<dbReference type="Gene3D" id="3.40.50.2300">
    <property type="match status" value="1"/>
</dbReference>
<keyword evidence="7" id="KW-1133">Transmembrane helix</keyword>
<keyword evidence="13" id="KW-1185">Reference proteome</keyword>
<comment type="catalytic activity">
    <reaction evidence="1">
        <text>ATP + protein L-histidine = ADP + protein N-phospho-L-histidine.</text>
        <dbReference type="EC" id="2.7.13.3"/>
    </reaction>
</comment>
<feature type="domain" description="PAS" evidence="10">
    <location>
        <begin position="332"/>
        <end position="395"/>
    </location>
</feature>
<organism evidence="12 13">
    <name type="scientific">Azonexus hydrophilus</name>
    <dbReference type="NCBI Taxonomy" id="418702"/>
    <lineage>
        <taxon>Bacteria</taxon>
        <taxon>Pseudomonadati</taxon>
        <taxon>Pseudomonadota</taxon>
        <taxon>Betaproteobacteria</taxon>
        <taxon>Rhodocyclales</taxon>
        <taxon>Azonexaceae</taxon>
        <taxon>Azonexus</taxon>
    </lineage>
</organism>
<evidence type="ECO:0000256" key="7">
    <source>
        <dbReference type="SAM" id="Phobius"/>
    </source>
</evidence>
<dbReference type="RefSeq" id="WP_341742912.1">
    <property type="nucleotide sequence ID" value="NZ_CP151406.1"/>
</dbReference>
<dbReference type="CDD" id="cd12914">
    <property type="entry name" value="PDC1_DGC_like"/>
    <property type="match status" value="1"/>
</dbReference>
<feature type="domain" description="PAC" evidence="11">
    <location>
        <begin position="405"/>
        <end position="456"/>
    </location>
</feature>
<dbReference type="Gene3D" id="3.30.450.20">
    <property type="entry name" value="PAS domain"/>
    <property type="match status" value="3"/>
</dbReference>
<keyword evidence="7" id="KW-0812">Transmembrane</keyword>
<dbReference type="InterPro" id="IPR013656">
    <property type="entry name" value="PAS_4"/>
</dbReference>
<dbReference type="Pfam" id="PF02518">
    <property type="entry name" value="HATPase_c"/>
    <property type="match status" value="1"/>
</dbReference>
<dbReference type="InterPro" id="IPR035965">
    <property type="entry name" value="PAS-like_dom_sf"/>
</dbReference>
<dbReference type="SMART" id="SM00091">
    <property type="entry name" value="PAS"/>
    <property type="match status" value="1"/>
</dbReference>
<dbReference type="InterPro" id="IPR036890">
    <property type="entry name" value="HATPase_C_sf"/>
</dbReference>
<dbReference type="PROSITE" id="PS50112">
    <property type="entry name" value="PAS"/>
    <property type="match status" value="1"/>
</dbReference>
<keyword evidence="12" id="KW-0547">Nucleotide-binding</keyword>
<accession>A0ABZ2XBM4</accession>
<feature type="coiled-coil region" evidence="6">
    <location>
        <begin position="444"/>
        <end position="485"/>
    </location>
</feature>
<protein>
    <recommendedName>
        <fullName evidence="2">histidine kinase</fullName>
        <ecNumber evidence="2">2.7.13.3</ecNumber>
    </recommendedName>
</protein>
<dbReference type="PROSITE" id="PS50110">
    <property type="entry name" value="RESPONSE_REGULATORY"/>
    <property type="match status" value="1"/>
</dbReference>
<dbReference type="InterPro" id="IPR036097">
    <property type="entry name" value="HisK_dim/P_sf"/>
</dbReference>
<dbReference type="InterPro" id="IPR001789">
    <property type="entry name" value="Sig_transdc_resp-reg_receiver"/>
</dbReference>
<dbReference type="Pfam" id="PF00512">
    <property type="entry name" value="HisKA"/>
    <property type="match status" value="1"/>
</dbReference>
<evidence type="ECO:0000256" key="4">
    <source>
        <dbReference type="ARBA" id="ARBA00023012"/>
    </source>
</evidence>
<dbReference type="SUPFAM" id="SSF55785">
    <property type="entry name" value="PYP-like sensor domain (PAS domain)"/>
    <property type="match status" value="1"/>
</dbReference>
<dbReference type="Pfam" id="PF00072">
    <property type="entry name" value="Response_reg"/>
    <property type="match status" value="1"/>
</dbReference>
<dbReference type="CDD" id="cd00082">
    <property type="entry name" value="HisKA"/>
    <property type="match status" value="1"/>
</dbReference>
<dbReference type="Pfam" id="PF08448">
    <property type="entry name" value="PAS_4"/>
    <property type="match status" value="1"/>
</dbReference>
<dbReference type="SMART" id="SM00387">
    <property type="entry name" value="HATPase_c"/>
    <property type="match status" value="1"/>
</dbReference>
<dbReference type="GO" id="GO:0005524">
    <property type="term" value="F:ATP binding"/>
    <property type="evidence" value="ECO:0007669"/>
    <property type="project" value="UniProtKB-KW"/>
</dbReference>
<evidence type="ECO:0000256" key="2">
    <source>
        <dbReference type="ARBA" id="ARBA00012438"/>
    </source>
</evidence>
<dbReference type="SUPFAM" id="SSF47384">
    <property type="entry name" value="Homodimeric domain of signal transducing histidine kinase"/>
    <property type="match status" value="1"/>
</dbReference>
<dbReference type="PANTHER" id="PTHR45339:SF1">
    <property type="entry name" value="HYBRID SIGNAL TRANSDUCTION HISTIDINE KINASE J"/>
    <property type="match status" value="1"/>
</dbReference>
<dbReference type="PROSITE" id="PS50113">
    <property type="entry name" value="PAC"/>
    <property type="match status" value="1"/>
</dbReference>
<dbReference type="NCBIfam" id="TIGR00229">
    <property type="entry name" value="sensory_box"/>
    <property type="match status" value="1"/>
</dbReference>
<dbReference type="PRINTS" id="PR00344">
    <property type="entry name" value="BCTRLSENSOR"/>
</dbReference>
<feature type="domain" description="Histidine kinase" evidence="8">
    <location>
        <begin position="492"/>
        <end position="714"/>
    </location>
</feature>
<dbReference type="Gene3D" id="3.30.565.10">
    <property type="entry name" value="Histidine kinase-like ATPase, C-terminal domain"/>
    <property type="match status" value="1"/>
</dbReference>
<evidence type="ECO:0000313" key="12">
    <source>
        <dbReference type="EMBL" id="WZJ20029.1"/>
    </source>
</evidence>